<dbReference type="Gene3D" id="1.10.443.10">
    <property type="entry name" value="Intergrase catalytic core"/>
    <property type="match status" value="1"/>
</dbReference>
<keyword evidence="3 5" id="KW-0238">DNA-binding</keyword>
<comment type="caution">
    <text evidence="8">The sequence shown here is derived from an EMBL/GenBank/DDBJ whole genome shotgun (WGS) entry which is preliminary data.</text>
</comment>
<dbReference type="InterPro" id="IPR011010">
    <property type="entry name" value="DNA_brk_join_enz"/>
</dbReference>
<dbReference type="PROSITE" id="PS51900">
    <property type="entry name" value="CB"/>
    <property type="match status" value="1"/>
</dbReference>
<organism evidence="8 9">
    <name type="scientific">Tectimicrobiota bacterium</name>
    <dbReference type="NCBI Taxonomy" id="2528274"/>
    <lineage>
        <taxon>Bacteria</taxon>
        <taxon>Pseudomonadati</taxon>
        <taxon>Nitrospinota/Tectimicrobiota group</taxon>
        <taxon>Candidatus Tectimicrobiota</taxon>
    </lineage>
</organism>
<keyword evidence="2" id="KW-0229">DNA integration</keyword>
<evidence type="ECO:0000259" key="6">
    <source>
        <dbReference type="PROSITE" id="PS51898"/>
    </source>
</evidence>
<dbReference type="PANTHER" id="PTHR30349:SF64">
    <property type="entry name" value="PROPHAGE INTEGRASE INTD-RELATED"/>
    <property type="match status" value="1"/>
</dbReference>
<protein>
    <submittedName>
        <fullName evidence="8">Site-specific integrase</fullName>
    </submittedName>
</protein>
<reference evidence="8" key="1">
    <citation type="submission" date="2020-07" db="EMBL/GenBank/DDBJ databases">
        <title>Huge and variable diversity of episymbiotic CPR bacteria and DPANN archaea in groundwater ecosystems.</title>
        <authorList>
            <person name="He C.Y."/>
            <person name="Keren R."/>
            <person name="Whittaker M."/>
            <person name="Farag I.F."/>
            <person name="Doudna J."/>
            <person name="Cate J.H.D."/>
            <person name="Banfield J.F."/>
        </authorList>
    </citation>
    <scope>NUCLEOTIDE SEQUENCE</scope>
    <source>
        <strain evidence="8">NC_groundwater_672_Ag_B-0.1um_62_36</strain>
    </source>
</reference>
<dbReference type="PANTHER" id="PTHR30349">
    <property type="entry name" value="PHAGE INTEGRASE-RELATED"/>
    <property type="match status" value="1"/>
</dbReference>
<proteinExistence type="inferred from homology"/>
<dbReference type="GO" id="GO:0015074">
    <property type="term" value="P:DNA integration"/>
    <property type="evidence" value="ECO:0007669"/>
    <property type="project" value="UniProtKB-KW"/>
</dbReference>
<feature type="domain" description="Core-binding (CB)" evidence="7">
    <location>
        <begin position="58"/>
        <end position="138"/>
    </location>
</feature>
<evidence type="ECO:0000256" key="5">
    <source>
        <dbReference type="PROSITE-ProRule" id="PRU01248"/>
    </source>
</evidence>
<evidence type="ECO:0000256" key="4">
    <source>
        <dbReference type="ARBA" id="ARBA00023172"/>
    </source>
</evidence>
<dbReference type="PROSITE" id="PS51898">
    <property type="entry name" value="TYR_RECOMBINASE"/>
    <property type="match status" value="1"/>
</dbReference>
<dbReference type="AlphaFoldDB" id="A0A932CPD0"/>
<name>A0A932CPD0_UNCTE</name>
<gene>
    <name evidence="8" type="ORF">HYY20_08100</name>
</gene>
<dbReference type="Proteomes" id="UP000769766">
    <property type="component" value="Unassembled WGS sequence"/>
</dbReference>
<keyword evidence="4" id="KW-0233">DNA recombination</keyword>
<evidence type="ECO:0000259" key="7">
    <source>
        <dbReference type="PROSITE" id="PS51900"/>
    </source>
</evidence>
<dbReference type="CDD" id="cd00796">
    <property type="entry name" value="INT_Rci_Hp1_C"/>
    <property type="match status" value="1"/>
</dbReference>
<evidence type="ECO:0000256" key="3">
    <source>
        <dbReference type="ARBA" id="ARBA00023125"/>
    </source>
</evidence>
<dbReference type="EMBL" id="JACPRF010000244">
    <property type="protein sequence ID" value="MBI2876827.1"/>
    <property type="molecule type" value="Genomic_DNA"/>
</dbReference>
<dbReference type="GO" id="GO:0006310">
    <property type="term" value="P:DNA recombination"/>
    <property type="evidence" value="ECO:0007669"/>
    <property type="project" value="UniProtKB-KW"/>
</dbReference>
<dbReference type="InterPro" id="IPR010998">
    <property type="entry name" value="Integrase_recombinase_N"/>
</dbReference>
<evidence type="ECO:0000256" key="2">
    <source>
        <dbReference type="ARBA" id="ARBA00022908"/>
    </source>
</evidence>
<evidence type="ECO:0000256" key="1">
    <source>
        <dbReference type="ARBA" id="ARBA00008857"/>
    </source>
</evidence>
<feature type="domain" description="Tyr recombinase" evidence="6">
    <location>
        <begin position="157"/>
        <end position="327"/>
    </location>
</feature>
<evidence type="ECO:0000313" key="8">
    <source>
        <dbReference type="EMBL" id="MBI2876827.1"/>
    </source>
</evidence>
<dbReference type="InterPro" id="IPR002104">
    <property type="entry name" value="Integrase_catalytic"/>
</dbReference>
<dbReference type="Pfam" id="PF00589">
    <property type="entry name" value="Phage_integrase"/>
    <property type="match status" value="1"/>
</dbReference>
<dbReference type="Gene3D" id="1.10.150.130">
    <property type="match status" value="1"/>
</dbReference>
<dbReference type="InterPro" id="IPR013762">
    <property type="entry name" value="Integrase-like_cat_sf"/>
</dbReference>
<accession>A0A932CPD0</accession>
<dbReference type="InterPro" id="IPR050090">
    <property type="entry name" value="Tyrosine_recombinase_XerCD"/>
</dbReference>
<dbReference type="InterPro" id="IPR044068">
    <property type="entry name" value="CB"/>
</dbReference>
<dbReference type="SUPFAM" id="SSF56349">
    <property type="entry name" value="DNA breaking-rejoining enzymes"/>
    <property type="match status" value="1"/>
</dbReference>
<sequence>MGCVYKRGQVYWIYYFLEGQTYYESSHSEKEADAKRLLKKRLGEIAESRFVGPKADRVLLRELCEDLLADYQINGKRSRDKAQRSVRHLLDFFEESRAVEVTTDRIKAFIAQRQAQGISNAEINRELAALKRAFNLGLQGKKIFTKPYIPMLKENNIRKGFFEHGEFLAVREALPNDLKSVITFAYITGWRKEEVLGLCWNQVDRDARTVRIDPGVTKGGEGRTVFLEGELREVIEARWKARRLDCPYVFHRRGRPIRDFRDAWESALTQAGLPGKLFHDLRRTAVRNMVRAGVPERVAMTISGHKTRSVFERYNIVSESDLKEASRRVEEYNRERMVTVSVTVLPSGRGKRKGEMG</sequence>
<dbReference type="GO" id="GO:0003677">
    <property type="term" value="F:DNA binding"/>
    <property type="evidence" value="ECO:0007669"/>
    <property type="project" value="UniProtKB-UniRule"/>
</dbReference>
<comment type="similarity">
    <text evidence="1">Belongs to the 'phage' integrase family.</text>
</comment>
<evidence type="ECO:0000313" key="9">
    <source>
        <dbReference type="Proteomes" id="UP000769766"/>
    </source>
</evidence>